<dbReference type="PaxDb" id="67767-A0A0J7KFX9"/>
<dbReference type="InterPro" id="IPR043502">
    <property type="entry name" value="DNA/RNA_pol_sf"/>
</dbReference>
<dbReference type="PANTHER" id="PTHR19446">
    <property type="entry name" value="REVERSE TRANSCRIPTASES"/>
    <property type="match status" value="1"/>
</dbReference>
<keyword evidence="2" id="KW-0548">Nucleotidyltransferase</keyword>
<dbReference type="Proteomes" id="UP000036403">
    <property type="component" value="Unassembled WGS sequence"/>
</dbReference>
<name>A0A0J7KFX9_LASNI</name>
<comment type="caution">
    <text evidence="2">The sequence shown here is derived from an EMBL/GenBank/DDBJ whole genome shotgun (WGS) entry which is preliminary data.</text>
</comment>
<dbReference type="Pfam" id="PF00078">
    <property type="entry name" value="RVT_1"/>
    <property type="match status" value="1"/>
</dbReference>
<evidence type="ECO:0000259" key="1">
    <source>
        <dbReference type="PROSITE" id="PS50878"/>
    </source>
</evidence>
<dbReference type="PROSITE" id="PS50878">
    <property type="entry name" value="RT_POL"/>
    <property type="match status" value="1"/>
</dbReference>
<dbReference type="GO" id="GO:0003964">
    <property type="term" value="F:RNA-directed DNA polymerase activity"/>
    <property type="evidence" value="ECO:0007669"/>
    <property type="project" value="UniProtKB-KW"/>
</dbReference>
<proteinExistence type="predicted"/>
<keyword evidence="2" id="KW-0695">RNA-directed DNA polymerase</keyword>
<evidence type="ECO:0000313" key="3">
    <source>
        <dbReference type="Proteomes" id="UP000036403"/>
    </source>
</evidence>
<evidence type="ECO:0000313" key="2">
    <source>
        <dbReference type="EMBL" id="KMQ89159.1"/>
    </source>
</evidence>
<dbReference type="CDD" id="cd01650">
    <property type="entry name" value="RT_nLTR_like"/>
    <property type="match status" value="1"/>
</dbReference>
<keyword evidence="2" id="KW-0808">Transferase</keyword>
<accession>A0A0J7KFX9</accession>
<sequence length="460" mass="52482">MRPGWVYEEEVLVEKKVRLSCNRTQARRLWQRAKRRRRRDQEEISNLGETYRLKRKNLRKEIAKLKSLAWQELIDSIDNDPWGLPYRLVIKKLKAASPGMTELLDPDVLSDLLDSLFPRNNRPDPLTDWGDFEWSDDWAVQQSEVTKVITQKSASATKAPGPDGFGLFLWKKAPVKILEWMKIIFNECLRSGVFPVAWKRANLARIPKASKPGAPEGRLPKVRPICLLDDIGKAFERILVKRILLWQSTNPDSCLSINQFGFMKWRSTCDALLLVKEIALRAVRTNGGFAFAISLDIRNAFNSVPWRVIRGALRHKGFLAYIRRILDSHLNDRSISYIGRDGKQCERPMEAGVPQGSVLGLLLWNIAFDDILNIEFDDDDDVNNSHIICYADDTMIVVTGPDLLHTRLRACLLAYRVIDSIQRLGLAVATEKTEATLFYGERTGDLPDEIVINDVSVTLS</sequence>
<dbReference type="EMBL" id="LBMM01008086">
    <property type="protein sequence ID" value="KMQ89159.1"/>
    <property type="molecule type" value="Genomic_DNA"/>
</dbReference>
<protein>
    <submittedName>
        <fullName evidence="2">Reverse transcriptase</fullName>
    </submittedName>
</protein>
<keyword evidence="3" id="KW-1185">Reference proteome</keyword>
<dbReference type="InterPro" id="IPR000477">
    <property type="entry name" value="RT_dom"/>
</dbReference>
<dbReference type="AlphaFoldDB" id="A0A0J7KFX9"/>
<gene>
    <name evidence="2" type="ORF">RF55_11237</name>
</gene>
<organism evidence="2 3">
    <name type="scientific">Lasius niger</name>
    <name type="common">Black garden ant</name>
    <dbReference type="NCBI Taxonomy" id="67767"/>
    <lineage>
        <taxon>Eukaryota</taxon>
        <taxon>Metazoa</taxon>
        <taxon>Ecdysozoa</taxon>
        <taxon>Arthropoda</taxon>
        <taxon>Hexapoda</taxon>
        <taxon>Insecta</taxon>
        <taxon>Pterygota</taxon>
        <taxon>Neoptera</taxon>
        <taxon>Endopterygota</taxon>
        <taxon>Hymenoptera</taxon>
        <taxon>Apocrita</taxon>
        <taxon>Aculeata</taxon>
        <taxon>Formicoidea</taxon>
        <taxon>Formicidae</taxon>
        <taxon>Formicinae</taxon>
        <taxon>Lasius</taxon>
        <taxon>Lasius</taxon>
    </lineage>
</organism>
<feature type="domain" description="Reverse transcriptase" evidence="1">
    <location>
        <begin position="187"/>
        <end position="459"/>
    </location>
</feature>
<dbReference type="STRING" id="67767.A0A0J7KFX9"/>
<dbReference type="OrthoDB" id="7555213at2759"/>
<reference evidence="2 3" key="1">
    <citation type="submission" date="2015-04" db="EMBL/GenBank/DDBJ databases">
        <title>Lasius niger genome sequencing.</title>
        <authorList>
            <person name="Konorov E.A."/>
            <person name="Nikitin M.A."/>
            <person name="Kirill M.V."/>
            <person name="Chang P."/>
        </authorList>
    </citation>
    <scope>NUCLEOTIDE SEQUENCE [LARGE SCALE GENOMIC DNA]</scope>
    <source>
        <tissue evidence="2">Whole</tissue>
    </source>
</reference>
<dbReference type="SUPFAM" id="SSF56672">
    <property type="entry name" value="DNA/RNA polymerases"/>
    <property type="match status" value="1"/>
</dbReference>